<dbReference type="GO" id="GO:0016020">
    <property type="term" value="C:membrane"/>
    <property type="evidence" value="ECO:0007669"/>
    <property type="project" value="UniProtKB-SubCell"/>
</dbReference>
<comment type="similarity">
    <text evidence="2">Belongs to the nematode receptor-like protein srd family.</text>
</comment>
<name>E3N1W6_CAERE</name>
<keyword evidence="3 6" id="KW-0812">Transmembrane</keyword>
<feature type="transmembrane region" description="Helical" evidence="6">
    <location>
        <begin position="252"/>
        <end position="274"/>
    </location>
</feature>
<evidence type="ECO:0000256" key="3">
    <source>
        <dbReference type="ARBA" id="ARBA00022692"/>
    </source>
</evidence>
<dbReference type="HOGENOM" id="CLU_057924_3_0_1"/>
<sequence>MLCSFRFLNSVIRFIPPPLLDRNYYFQLILNPLIHILIACRTPSISEVQFFRNMFLTFIFIWHAFGSAFGCVANILLLYAVITKTPKQTKSYATLIINFALTDFTECLMDIFIQLRYVYTFGVLTLALRFIIPPFDVTYIYVFHGLCQYTGPLSCKIGLSIFYHCFPHNVWSLLLSFSYRYYVLHHPVIPRRILSLIILVIYIPSFIQAVIYWPTIGDRETILPLANKFFPQYDLAHVDGLLAGIPTIKDFASIYVIAHLCVPIFPVYVAIFVLRHKVIKELLKKTGMLSKDAKSYHSQILKCLTIQAIVPFIFVIGVLSYLSAQLGIFTNPILEYSIFACTLPMPMFSPFTYLLYIKPYRMFCARLLRRRKDVETSLVERSKQVFSI</sequence>
<protein>
    <submittedName>
        <fullName evidence="7">Uncharacterized protein</fullName>
    </submittedName>
</protein>
<feature type="transmembrane region" description="Helical" evidence="6">
    <location>
        <begin position="336"/>
        <end position="356"/>
    </location>
</feature>
<organism evidence="8">
    <name type="scientific">Caenorhabditis remanei</name>
    <name type="common">Caenorhabditis vulgaris</name>
    <dbReference type="NCBI Taxonomy" id="31234"/>
    <lineage>
        <taxon>Eukaryota</taxon>
        <taxon>Metazoa</taxon>
        <taxon>Ecdysozoa</taxon>
        <taxon>Nematoda</taxon>
        <taxon>Chromadorea</taxon>
        <taxon>Rhabditida</taxon>
        <taxon>Rhabditina</taxon>
        <taxon>Rhabditomorpha</taxon>
        <taxon>Rhabditoidea</taxon>
        <taxon>Rhabditidae</taxon>
        <taxon>Peloderinae</taxon>
        <taxon>Caenorhabditis</taxon>
    </lineage>
</organism>
<evidence type="ECO:0000256" key="4">
    <source>
        <dbReference type="ARBA" id="ARBA00022989"/>
    </source>
</evidence>
<feature type="transmembrane region" description="Helical" evidence="6">
    <location>
        <begin position="304"/>
        <end position="324"/>
    </location>
</feature>
<evidence type="ECO:0000313" key="8">
    <source>
        <dbReference type="Proteomes" id="UP000008281"/>
    </source>
</evidence>
<evidence type="ECO:0000256" key="5">
    <source>
        <dbReference type="ARBA" id="ARBA00023136"/>
    </source>
</evidence>
<dbReference type="OrthoDB" id="5859769at2759"/>
<dbReference type="InParanoid" id="E3N1W6"/>
<reference evidence="7" key="1">
    <citation type="submission" date="2007-07" db="EMBL/GenBank/DDBJ databases">
        <title>PCAP assembly of the Caenorhabditis remanei genome.</title>
        <authorList>
            <consortium name="The Caenorhabditis remanei Sequencing Consortium"/>
            <person name="Wilson R.K."/>
        </authorList>
    </citation>
    <scope>NUCLEOTIDE SEQUENCE [LARGE SCALE GENOMIC DNA]</scope>
    <source>
        <strain evidence="7">PB4641</strain>
    </source>
</reference>
<evidence type="ECO:0000256" key="6">
    <source>
        <dbReference type="SAM" id="Phobius"/>
    </source>
</evidence>
<dbReference type="InterPro" id="IPR019421">
    <property type="entry name" value="7TM_GPCR_serpentine_rcpt_Srd"/>
</dbReference>
<feature type="transmembrane region" description="Helical" evidence="6">
    <location>
        <begin position="161"/>
        <end position="181"/>
    </location>
</feature>
<dbReference type="OMA" id="VRPYRQF"/>
<dbReference type="Gene3D" id="1.20.1070.10">
    <property type="entry name" value="Rhodopsin 7-helix transmembrane proteins"/>
    <property type="match status" value="1"/>
</dbReference>
<dbReference type="EMBL" id="DS268510">
    <property type="protein sequence ID" value="EFO83841.1"/>
    <property type="molecule type" value="Genomic_DNA"/>
</dbReference>
<gene>
    <name evidence="7" type="ORF">CRE_14881</name>
</gene>
<keyword evidence="4 6" id="KW-1133">Transmembrane helix</keyword>
<accession>E3N1W6</accession>
<dbReference type="Pfam" id="PF10317">
    <property type="entry name" value="7TM_GPCR_Srd"/>
    <property type="match status" value="1"/>
</dbReference>
<evidence type="ECO:0000256" key="2">
    <source>
        <dbReference type="ARBA" id="ARBA00009166"/>
    </source>
</evidence>
<comment type="subcellular location">
    <subcellularLocation>
        <location evidence="1">Membrane</location>
        <topology evidence="1">Multi-pass membrane protein</topology>
    </subcellularLocation>
</comment>
<dbReference type="PANTHER" id="PTHR22945">
    <property type="entry name" value="SERPENTINE RECEPTOR, CLASS D DELTA"/>
    <property type="match status" value="1"/>
</dbReference>
<dbReference type="AlphaFoldDB" id="E3N1W6"/>
<dbReference type="FunCoup" id="E3N1W6">
    <property type="interactions" value="13"/>
</dbReference>
<dbReference type="eggNOG" id="ENOG502TJEM">
    <property type="taxonomic scope" value="Eukaryota"/>
</dbReference>
<feature type="transmembrane region" description="Helical" evidence="6">
    <location>
        <begin position="193"/>
        <end position="213"/>
    </location>
</feature>
<dbReference type="PANTHER" id="PTHR22945:SF40">
    <property type="entry name" value="SERPENTINE RECEPTOR, CLASS D (DELTA)-RELATED"/>
    <property type="match status" value="1"/>
</dbReference>
<dbReference type="Proteomes" id="UP000008281">
    <property type="component" value="Unassembled WGS sequence"/>
</dbReference>
<feature type="transmembrane region" description="Helical" evidence="6">
    <location>
        <begin position="119"/>
        <end position="141"/>
    </location>
</feature>
<keyword evidence="5 6" id="KW-0472">Membrane</keyword>
<evidence type="ECO:0000256" key="1">
    <source>
        <dbReference type="ARBA" id="ARBA00004141"/>
    </source>
</evidence>
<dbReference type="SUPFAM" id="SSF81321">
    <property type="entry name" value="Family A G protein-coupled receptor-like"/>
    <property type="match status" value="1"/>
</dbReference>
<evidence type="ECO:0000313" key="7">
    <source>
        <dbReference type="EMBL" id="EFO83841.1"/>
    </source>
</evidence>
<dbReference type="InterPro" id="IPR050920">
    <property type="entry name" value="Nematode_rcpt-like_delta"/>
</dbReference>
<feature type="transmembrane region" description="Helical" evidence="6">
    <location>
        <begin position="54"/>
        <end position="80"/>
    </location>
</feature>
<keyword evidence="8" id="KW-1185">Reference proteome</keyword>
<proteinExistence type="inferred from homology"/>